<sequence>MSGVFKGNTTPNPKAILEGMTLLASGKSEGIQRFGNSVENFLAALAPGLAMCIVGLLTVALQKEPVLGFIRVELSFCTLLALPVISWFFAKKWGREELWLRYATAASWCEWVTVLVSAVAMAMGSLLFSSLAETNGFAMAIVFSSDLYGLWLGVFVAKVGLRLNWPRAILLYGTTFCFALICYGLASLLPPHYNFINDLLQPVVTAQASSSSVT</sequence>
<feature type="transmembrane region" description="Helical" evidence="1">
    <location>
        <begin position="169"/>
        <end position="189"/>
    </location>
</feature>
<evidence type="ECO:0000256" key="1">
    <source>
        <dbReference type="SAM" id="Phobius"/>
    </source>
</evidence>
<feature type="transmembrane region" description="Helical" evidence="1">
    <location>
        <begin position="111"/>
        <end position="131"/>
    </location>
</feature>
<protein>
    <submittedName>
        <fullName evidence="2">Uncharacterized protein</fullName>
    </submittedName>
</protein>
<dbReference type="Proteomes" id="UP000515220">
    <property type="component" value="Chromosome"/>
</dbReference>
<gene>
    <name evidence="2" type="ORF">AAJCM20276_22940</name>
</gene>
<keyword evidence="1" id="KW-0812">Transmembrane</keyword>
<dbReference type="EMBL" id="AP023326">
    <property type="protein sequence ID" value="BCI67670.1"/>
    <property type="molecule type" value="Genomic_DNA"/>
</dbReference>
<keyword evidence="1" id="KW-0472">Membrane</keyword>
<evidence type="ECO:0000313" key="3">
    <source>
        <dbReference type="Proteomes" id="UP000515220"/>
    </source>
</evidence>
<proteinExistence type="predicted"/>
<accession>A0A6S6PKX5</accession>
<dbReference type="RefSeq" id="WP_099347070.1">
    <property type="nucleotide sequence ID" value="NZ_AP023326.1"/>
</dbReference>
<feature type="transmembrane region" description="Helical" evidence="1">
    <location>
        <begin position="41"/>
        <end position="62"/>
    </location>
</feature>
<dbReference type="AlphaFoldDB" id="A0A6S6PKX5"/>
<name>A0A6S6PKX5_ACEAC</name>
<feature type="transmembrane region" description="Helical" evidence="1">
    <location>
        <begin position="137"/>
        <end position="157"/>
    </location>
</feature>
<reference evidence="2 3" key="1">
    <citation type="submission" date="2020-07" db="EMBL/GenBank/DDBJ databases">
        <title>Complete Genome Sequence of an acetic acid bacterium, Acetobacter aceti JCM20276.</title>
        <authorList>
            <person name="Hirose Y."/>
            <person name="Mihara H."/>
        </authorList>
    </citation>
    <scope>NUCLEOTIDE SEQUENCE [LARGE SCALE GENOMIC DNA]</scope>
    <source>
        <strain evidence="2 3">JCM20276</strain>
    </source>
</reference>
<feature type="transmembrane region" description="Helical" evidence="1">
    <location>
        <begin position="68"/>
        <end position="90"/>
    </location>
</feature>
<organism evidence="2 3">
    <name type="scientific">Acetobacter aceti</name>
    <dbReference type="NCBI Taxonomy" id="435"/>
    <lineage>
        <taxon>Bacteria</taxon>
        <taxon>Pseudomonadati</taxon>
        <taxon>Pseudomonadota</taxon>
        <taxon>Alphaproteobacteria</taxon>
        <taxon>Acetobacterales</taxon>
        <taxon>Acetobacteraceae</taxon>
        <taxon>Acetobacter</taxon>
        <taxon>Acetobacter subgen. Acetobacter</taxon>
    </lineage>
</organism>
<keyword evidence="1" id="KW-1133">Transmembrane helix</keyword>
<evidence type="ECO:0000313" key="2">
    <source>
        <dbReference type="EMBL" id="BCI67670.1"/>
    </source>
</evidence>